<dbReference type="PANTHER" id="PTHR33221">
    <property type="entry name" value="WINGED HELIX-TURN-HELIX TRANSCRIPTIONAL REGULATOR, RRF2 FAMILY"/>
    <property type="match status" value="1"/>
</dbReference>
<organism evidence="2 4">
    <name type="scientific">Ferroacidibacillus organovorans</name>
    <dbReference type="NCBI Taxonomy" id="1765683"/>
    <lineage>
        <taxon>Bacteria</taxon>
        <taxon>Bacillati</taxon>
        <taxon>Bacillota</taxon>
        <taxon>Bacilli</taxon>
        <taxon>Bacillales</taxon>
        <taxon>Alicyclobacillaceae</taxon>
        <taxon>Ferroacidibacillus</taxon>
    </lineage>
</organism>
<reference evidence="2 4" key="1">
    <citation type="submission" date="2016-02" db="EMBL/GenBank/DDBJ databases">
        <title>Draft genome sequence of Acidibacillus ferrooxidans SLC66.</title>
        <authorList>
            <person name="Oliveira G."/>
            <person name="Nancucheo I."/>
            <person name="Dall'Agnol H."/>
            <person name="Johnson B."/>
            <person name="Oliveira R."/>
            <person name="Nunes G.L."/>
            <person name="Tzotzos G."/>
            <person name="Orellana S.C."/>
            <person name="Salim A.C."/>
            <person name="Araujo F.M."/>
        </authorList>
    </citation>
    <scope>NUCLEOTIDE SEQUENCE [LARGE SCALE GENOMIC DNA]</scope>
    <source>
        <strain evidence="2 4">SLC66</strain>
    </source>
</reference>
<evidence type="ECO:0000313" key="3">
    <source>
        <dbReference type="EMBL" id="OPG17070.1"/>
    </source>
</evidence>
<dbReference type="EMBL" id="MWPS01000008">
    <property type="protein sequence ID" value="OPG17070.1"/>
    <property type="molecule type" value="Genomic_DNA"/>
</dbReference>
<name>A0A161QF83_9BACL</name>
<comment type="caution">
    <text evidence="2">The sequence shown here is derived from an EMBL/GenBank/DDBJ whole genome shotgun (WGS) entry which is preliminary data.</text>
</comment>
<protein>
    <submittedName>
        <fullName evidence="2 3">Transcriptional regulator</fullName>
    </submittedName>
</protein>
<dbReference type="InterPro" id="IPR036390">
    <property type="entry name" value="WH_DNA-bd_sf"/>
</dbReference>
<dbReference type="Proteomes" id="UP000190229">
    <property type="component" value="Unassembled WGS sequence"/>
</dbReference>
<dbReference type="GO" id="GO:0005829">
    <property type="term" value="C:cytosol"/>
    <property type="evidence" value="ECO:0007669"/>
    <property type="project" value="TreeGrafter"/>
</dbReference>
<dbReference type="RefSeq" id="WP_067565399.1">
    <property type="nucleotide sequence ID" value="NZ_LSUQ01000034.1"/>
</dbReference>
<proteinExistence type="predicted"/>
<dbReference type="PANTHER" id="PTHR33221:SF5">
    <property type="entry name" value="HTH-TYPE TRANSCRIPTIONAL REGULATOR ISCR"/>
    <property type="match status" value="1"/>
</dbReference>
<dbReference type="AlphaFoldDB" id="A0A161QF83"/>
<dbReference type="GO" id="GO:0003700">
    <property type="term" value="F:DNA-binding transcription factor activity"/>
    <property type="evidence" value="ECO:0007669"/>
    <property type="project" value="TreeGrafter"/>
</dbReference>
<dbReference type="NCBIfam" id="TIGR00738">
    <property type="entry name" value="rrf2_super"/>
    <property type="match status" value="1"/>
</dbReference>
<keyword evidence="5" id="KW-1185">Reference proteome</keyword>
<dbReference type="GO" id="GO:0003677">
    <property type="term" value="F:DNA binding"/>
    <property type="evidence" value="ECO:0007669"/>
    <property type="project" value="UniProtKB-KW"/>
</dbReference>
<sequence>MKISTKGRYGLLLMVDLAVSGVSGPVSLKSVAERKGLSDHYLEQLIAPLRNAGMVKSVRGAYGGYTLARPPEAITTGDVLHVLEGPIAIVEETGDGLEAFWLSLQDKIDEVLRTTTLADLVELYGKDSKNGYMFYI</sequence>
<dbReference type="STRING" id="1765683.B2M26_03480"/>
<evidence type="ECO:0000313" key="2">
    <source>
        <dbReference type="EMBL" id="OAG93461.1"/>
    </source>
</evidence>
<evidence type="ECO:0000256" key="1">
    <source>
        <dbReference type="ARBA" id="ARBA00023125"/>
    </source>
</evidence>
<gene>
    <name evidence="2" type="ORF">AYW79_10545</name>
    <name evidence="3" type="ORF">B2M26_03480</name>
</gene>
<dbReference type="PROSITE" id="PS51197">
    <property type="entry name" value="HTH_RRF2_2"/>
    <property type="match status" value="1"/>
</dbReference>
<dbReference type="Pfam" id="PF02082">
    <property type="entry name" value="Rrf2"/>
    <property type="match status" value="1"/>
</dbReference>
<evidence type="ECO:0000313" key="4">
    <source>
        <dbReference type="Proteomes" id="UP000077421"/>
    </source>
</evidence>
<dbReference type="EMBL" id="LSUQ01000034">
    <property type="protein sequence ID" value="OAG93461.1"/>
    <property type="molecule type" value="Genomic_DNA"/>
</dbReference>
<dbReference type="Proteomes" id="UP000077421">
    <property type="component" value="Unassembled WGS sequence"/>
</dbReference>
<dbReference type="InterPro" id="IPR000944">
    <property type="entry name" value="Tscrpt_reg_Rrf2"/>
</dbReference>
<dbReference type="OrthoDB" id="9808360at2"/>
<evidence type="ECO:0000313" key="5">
    <source>
        <dbReference type="Proteomes" id="UP000190229"/>
    </source>
</evidence>
<reference evidence="3 5" key="2">
    <citation type="submission" date="2017-02" db="EMBL/GenBank/DDBJ databases">
        <title>Draft genome of Acidibacillus ferrooxidans Huett2.</title>
        <authorList>
            <person name="Schopf S."/>
        </authorList>
    </citation>
    <scope>NUCLEOTIDE SEQUENCE [LARGE SCALE GENOMIC DNA]</scope>
    <source>
        <strain evidence="3 5">Huett2</strain>
    </source>
</reference>
<dbReference type="InterPro" id="IPR036388">
    <property type="entry name" value="WH-like_DNA-bd_sf"/>
</dbReference>
<accession>A0A161QF83</accession>
<dbReference type="SUPFAM" id="SSF46785">
    <property type="entry name" value="Winged helix' DNA-binding domain"/>
    <property type="match status" value="1"/>
</dbReference>
<keyword evidence="1" id="KW-0238">DNA-binding</keyword>
<dbReference type="Gene3D" id="1.10.10.10">
    <property type="entry name" value="Winged helix-like DNA-binding domain superfamily/Winged helix DNA-binding domain"/>
    <property type="match status" value="1"/>
</dbReference>
<dbReference type="FunFam" id="1.10.10.10:FF:000164">
    <property type="entry name" value="Transcriptional regulator, Rrf2 family"/>
    <property type="match status" value="1"/>
</dbReference>